<evidence type="ECO:0000256" key="1">
    <source>
        <dbReference type="SAM" id="SignalP"/>
    </source>
</evidence>
<protein>
    <recommendedName>
        <fullName evidence="4">DUF3019 domain-containing protein</fullName>
    </recommendedName>
</protein>
<dbReference type="InterPro" id="IPR021559">
    <property type="entry name" value="DUF3019"/>
</dbReference>
<keyword evidence="3" id="KW-1185">Reference proteome</keyword>
<gene>
    <name evidence="2" type="ORF">HMF8227_01063</name>
</gene>
<sequence>MMKTLLSPSLWTATFLLMIGAQANAGVKLNVSPNVCVKEPRQSHCQLDLTVQVQSTSPQALCLVIPTESEQRLCRKTTQHWETLIQVNARDNFSVEIIDELNDAVLARKGIRVLEHTPDAQRIKRRFGWGF</sequence>
<keyword evidence="1" id="KW-0732">Signal</keyword>
<name>A0A2S2E2R5_9ALTE</name>
<reference evidence="2 3" key="1">
    <citation type="submission" date="2018-05" db="EMBL/GenBank/DDBJ databases">
        <title>Salinimonas sp. HMF8227 Genome sequencing and assembly.</title>
        <authorList>
            <person name="Kang H."/>
            <person name="Kang J."/>
            <person name="Cha I."/>
            <person name="Kim H."/>
            <person name="Joh K."/>
        </authorList>
    </citation>
    <scope>NUCLEOTIDE SEQUENCE [LARGE SCALE GENOMIC DNA]</scope>
    <source>
        <strain evidence="2 3">HMF8227</strain>
    </source>
</reference>
<feature type="signal peptide" evidence="1">
    <location>
        <begin position="1"/>
        <end position="25"/>
    </location>
</feature>
<dbReference type="RefSeq" id="WP_109339185.1">
    <property type="nucleotide sequence ID" value="NZ_CP029347.1"/>
</dbReference>
<dbReference type="KEGG" id="salh:HMF8227_01063"/>
<dbReference type="EMBL" id="CP029347">
    <property type="protein sequence ID" value="AWL11550.1"/>
    <property type="molecule type" value="Genomic_DNA"/>
</dbReference>
<dbReference type="Proteomes" id="UP000245728">
    <property type="component" value="Chromosome"/>
</dbReference>
<feature type="chain" id="PRO_5015782221" description="DUF3019 domain-containing protein" evidence="1">
    <location>
        <begin position="26"/>
        <end position="131"/>
    </location>
</feature>
<proteinExistence type="predicted"/>
<accession>A0A2S2E2R5</accession>
<dbReference type="Pfam" id="PF11456">
    <property type="entry name" value="DUF3019"/>
    <property type="match status" value="1"/>
</dbReference>
<evidence type="ECO:0008006" key="4">
    <source>
        <dbReference type="Google" id="ProtNLM"/>
    </source>
</evidence>
<dbReference type="AlphaFoldDB" id="A0A2S2E2R5"/>
<evidence type="ECO:0000313" key="2">
    <source>
        <dbReference type="EMBL" id="AWL11550.1"/>
    </source>
</evidence>
<dbReference type="OrthoDB" id="6387689at2"/>
<evidence type="ECO:0000313" key="3">
    <source>
        <dbReference type="Proteomes" id="UP000245728"/>
    </source>
</evidence>
<organism evidence="2 3">
    <name type="scientific">Saliniradius amylolyticus</name>
    <dbReference type="NCBI Taxonomy" id="2183582"/>
    <lineage>
        <taxon>Bacteria</taxon>
        <taxon>Pseudomonadati</taxon>
        <taxon>Pseudomonadota</taxon>
        <taxon>Gammaproteobacteria</taxon>
        <taxon>Alteromonadales</taxon>
        <taxon>Alteromonadaceae</taxon>
        <taxon>Saliniradius</taxon>
    </lineage>
</organism>